<organism evidence="1 2">
    <name type="scientific">Bradyrhizobium erythrophlei</name>
    <dbReference type="NCBI Taxonomy" id="1437360"/>
    <lineage>
        <taxon>Bacteria</taxon>
        <taxon>Pseudomonadati</taxon>
        <taxon>Pseudomonadota</taxon>
        <taxon>Alphaproteobacteria</taxon>
        <taxon>Hyphomicrobiales</taxon>
        <taxon>Nitrobacteraceae</taxon>
        <taxon>Bradyrhizobium</taxon>
    </lineage>
</organism>
<sequence length="139" mass="13983">MVAYTFLTLAAWTAMGNPLQAGTGTVRVLFGTAGIVVGVGHGKGTLTFQGKTYSFEVSGASFGATLTQTASELEGRALNLNTPEDLAGNYIAVGAGGAIVGGAGVARLRNAKGVILVVRGPKLGVGLSVNLARVTITMM</sequence>
<dbReference type="EMBL" id="LT670817">
    <property type="protein sequence ID" value="SHG34875.1"/>
    <property type="molecule type" value="Genomic_DNA"/>
</dbReference>
<dbReference type="AlphaFoldDB" id="A0A1M5J3E3"/>
<evidence type="ECO:0000313" key="1">
    <source>
        <dbReference type="EMBL" id="SHG34875.1"/>
    </source>
</evidence>
<protein>
    <recommendedName>
        <fullName evidence="3">DUF1134 domain-containing protein</fullName>
    </recommendedName>
</protein>
<name>A0A1M5J3E3_9BRAD</name>
<evidence type="ECO:0000313" key="2">
    <source>
        <dbReference type="Proteomes" id="UP000189796"/>
    </source>
</evidence>
<proteinExistence type="predicted"/>
<evidence type="ECO:0008006" key="3">
    <source>
        <dbReference type="Google" id="ProtNLM"/>
    </source>
</evidence>
<reference evidence="1 2" key="1">
    <citation type="submission" date="2016-11" db="EMBL/GenBank/DDBJ databases">
        <authorList>
            <person name="Jaros S."/>
            <person name="Januszkiewicz K."/>
            <person name="Wedrychowicz H."/>
        </authorList>
    </citation>
    <scope>NUCLEOTIDE SEQUENCE [LARGE SCALE GENOMIC DNA]</scope>
    <source>
        <strain evidence="1 2">GAS138</strain>
    </source>
</reference>
<dbReference type="Proteomes" id="UP000189796">
    <property type="component" value="Chromosome I"/>
</dbReference>
<accession>A0A1M5J3E3</accession>
<gene>
    <name evidence="1" type="ORF">SAMN05443248_1236</name>
</gene>